<dbReference type="EMBL" id="SJOL01013076">
    <property type="protein sequence ID" value="TGZ37162.1"/>
    <property type="molecule type" value="Genomic_DNA"/>
</dbReference>
<dbReference type="AlphaFoldDB" id="A0A4S2JLX9"/>
<sequence length="211" mass="24311">MNNILPLLLFNLFRTAKSSGDFHSIYVQLDPERFSVDQSDPCKSLSELNEEYWRRGRFSNCEVLEQEETGVFTLKITVDHDKLRPEHRHLPRDFYLWVLNRQLNLQEIGCATLTGYPGENRGVHFERAKLTFPAKGCICDKLKSQKFENGVRIKKCLLLETSTGSIHTEYIATYDVKFSHPVSRGDAVKLLGELNGGRKRCRFNMVPLSND</sequence>
<evidence type="ECO:0000256" key="1">
    <source>
        <dbReference type="SAM" id="SignalP"/>
    </source>
</evidence>
<proteinExistence type="predicted"/>
<organism evidence="2 3">
    <name type="scientific">Opisthorchis felineus</name>
    <dbReference type="NCBI Taxonomy" id="147828"/>
    <lineage>
        <taxon>Eukaryota</taxon>
        <taxon>Metazoa</taxon>
        <taxon>Spiralia</taxon>
        <taxon>Lophotrochozoa</taxon>
        <taxon>Platyhelminthes</taxon>
        <taxon>Trematoda</taxon>
        <taxon>Digenea</taxon>
        <taxon>Opisthorchiida</taxon>
        <taxon>Opisthorchiata</taxon>
        <taxon>Opisthorchiidae</taxon>
        <taxon>Opisthorchis</taxon>
    </lineage>
</organism>
<gene>
    <name evidence="2" type="ORF">CRM22_011353</name>
</gene>
<evidence type="ECO:0000313" key="2">
    <source>
        <dbReference type="EMBL" id="TGZ37162.1"/>
    </source>
</evidence>
<keyword evidence="1" id="KW-0732">Signal</keyword>
<protein>
    <submittedName>
        <fullName evidence="2">Uncharacterized protein</fullName>
    </submittedName>
</protein>
<reference evidence="2 3" key="1">
    <citation type="journal article" date="2019" name="BMC Genomics">
        <title>New insights from Opisthorchis felineus genome: update on genomics of the epidemiologically important liver flukes.</title>
        <authorList>
            <person name="Ershov N.I."/>
            <person name="Mordvinov V.A."/>
            <person name="Prokhortchouk E.B."/>
            <person name="Pakharukova M.Y."/>
            <person name="Gunbin K.V."/>
            <person name="Ustyantsev K."/>
            <person name="Genaev M.A."/>
            <person name="Blinov A.G."/>
            <person name="Mazur A."/>
            <person name="Boulygina E."/>
            <person name="Tsygankova S."/>
            <person name="Khrameeva E."/>
            <person name="Chekanov N."/>
            <person name="Fan G."/>
            <person name="Xiao A."/>
            <person name="Zhang H."/>
            <person name="Xu X."/>
            <person name="Yang H."/>
            <person name="Solovyev V."/>
            <person name="Lee S.M."/>
            <person name="Liu X."/>
            <person name="Afonnikov D.A."/>
            <person name="Skryabin K.G."/>
        </authorList>
    </citation>
    <scope>NUCLEOTIDE SEQUENCE [LARGE SCALE GENOMIC DNA]</scope>
    <source>
        <strain evidence="2">AK-0245</strain>
        <tissue evidence="2">Whole organism</tissue>
    </source>
</reference>
<evidence type="ECO:0000313" key="3">
    <source>
        <dbReference type="Proteomes" id="UP000308267"/>
    </source>
</evidence>
<feature type="chain" id="PRO_5020991372" evidence="1">
    <location>
        <begin position="19"/>
        <end position="211"/>
    </location>
</feature>
<name>A0A4S2JLX9_OPIFE</name>
<accession>A0A4S2JLX9</accession>
<feature type="signal peptide" evidence="1">
    <location>
        <begin position="1"/>
        <end position="18"/>
    </location>
</feature>
<dbReference type="OrthoDB" id="6263150at2759"/>
<comment type="caution">
    <text evidence="2">The sequence shown here is derived from an EMBL/GenBank/DDBJ whole genome shotgun (WGS) entry which is preliminary data.</text>
</comment>
<keyword evidence="3" id="KW-1185">Reference proteome</keyword>
<dbReference type="Proteomes" id="UP000308267">
    <property type="component" value="Unassembled WGS sequence"/>
</dbReference>